<keyword evidence="8" id="KW-0249">Electron transport</keyword>
<keyword evidence="6 13" id="KW-0812">Transmembrane</keyword>
<evidence type="ECO:0000256" key="4">
    <source>
        <dbReference type="ARBA" id="ARBA00022475"/>
    </source>
</evidence>
<evidence type="ECO:0000256" key="8">
    <source>
        <dbReference type="ARBA" id="ARBA00022982"/>
    </source>
</evidence>
<dbReference type="RefSeq" id="WP_222823891.1">
    <property type="nucleotide sequence ID" value="NZ_JAHWXP010000001.1"/>
</dbReference>
<name>A0ABS7PAV6_9SPHN</name>
<evidence type="ECO:0000313" key="15">
    <source>
        <dbReference type="EMBL" id="MBY8336199.1"/>
    </source>
</evidence>
<evidence type="ECO:0000259" key="14">
    <source>
        <dbReference type="Pfam" id="PF01292"/>
    </source>
</evidence>
<feature type="transmembrane region" description="Helical" evidence="13">
    <location>
        <begin position="90"/>
        <end position="112"/>
    </location>
</feature>
<feature type="transmembrane region" description="Helical" evidence="13">
    <location>
        <begin position="149"/>
        <end position="167"/>
    </location>
</feature>
<organism evidence="15 16">
    <name type="scientific">Alteriqipengyuania abyssalis</name>
    <dbReference type="NCBI Taxonomy" id="2860200"/>
    <lineage>
        <taxon>Bacteria</taxon>
        <taxon>Pseudomonadati</taxon>
        <taxon>Pseudomonadota</taxon>
        <taxon>Alphaproteobacteria</taxon>
        <taxon>Sphingomonadales</taxon>
        <taxon>Erythrobacteraceae</taxon>
        <taxon>Alteriqipengyuania</taxon>
    </lineage>
</organism>
<keyword evidence="10" id="KW-0408">Iron</keyword>
<feature type="domain" description="Cytochrome b561 bacterial/Ni-hydrogenase" evidence="14">
    <location>
        <begin position="8"/>
        <end position="178"/>
    </location>
</feature>
<keyword evidence="5" id="KW-0349">Heme</keyword>
<evidence type="ECO:0000256" key="3">
    <source>
        <dbReference type="ARBA" id="ARBA00022448"/>
    </source>
</evidence>
<keyword evidence="16" id="KW-1185">Reference proteome</keyword>
<comment type="caution">
    <text evidence="15">The sequence shown here is derived from an EMBL/GenBank/DDBJ whole genome shotgun (WGS) entry which is preliminary data.</text>
</comment>
<dbReference type="SUPFAM" id="SSF81342">
    <property type="entry name" value="Transmembrane di-heme cytochromes"/>
    <property type="match status" value="1"/>
</dbReference>
<evidence type="ECO:0000256" key="2">
    <source>
        <dbReference type="ARBA" id="ARBA00004651"/>
    </source>
</evidence>
<evidence type="ECO:0000256" key="6">
    <source>
        <dbReference type="ARBA" id="ARBA00022692"/>
    </source>
</evidence>
<keyword evidence="4" id="KW-1003">Cell membrane</keyword>
<dbReference type="PANTHER" id="PTHR30529">
    <property type="entry name" value="CYTOCHROME B561"/>
    <property type="match status" value="1"/>
</dbReference>
<gene>
    <name evidence="15" type="ORF">KYN89_03995</name>
</gene>
<evidence type="ECO:0000256" key="11">
    <source>
        <dbReference type="ARBA" id="ARBA00023136"/>
    </source>
</evidence>
<dbReference type="InterPro" id="IPR052168">
    <property type="entry name" value="Cytochrome_b561_oxidase"/>
</dbReference>
<comment type="subcellular location">
    <subcellularLocation>
        <location evidence="2">Cell membrane</location>
        <topology evidence="2">Multi-pass membrane protein</topology>
    </subcellularLocation>
</comment>
<dbReference type="InterPro" id="IPR016174">
    <property type="entry name" value="Di-haem_cyt_TM"/>
</dbReference>
<keyword evidence="9 13" id="KW-1133">Transmembrane helix</keyword>
<evidence type="ECO:0000256" key="5">
    <source>
        <dbReference type="ARBA" id="ARBA00022617"/>
    </source>
</evidence>
<feature type="transmembrane region" description="Helical" evidence="13">
    <location>
        <begin position="12"/>
        <end position="31"/>
    </location>
</feature>
<dbReference type="Pfam" id="PF01292">
    <property type="entry name" value="Ni_hydr_CYTB"/>
    <property type="match status" value="1"/>
</dbReference>
<sequence length="185" mass="20650">MKTANQTRYSIGAMIFHWLIAILVIVNWRIAESAEHLSDAEKGAVFANHKALGMLILALTLGRIAWRLTHPLPSLPNNYAPWERMLARTTHVVFYVLLIGLPLGGWLATSMFDRPIDFFGMFTIPVLPVGENKDLGGTIFDVHKTAGTIMIYLIGLHILGALKHTFIDKDLGIFRMLPFGGKARQ</sequence>
<evidence type="ECO:0000256" key="13">
    <source>
        <dbReference type="SAM" id="Phobius"/>
    </source>
</evidence>
<protein>
    <submittedName>
        <fullName evidence="15">Cytochrome b</fullName>
    </submittedName>
</protein>
<dbReference type="PANTHER" id="PTHR30529:SF3">
    <property type="entry name" value="CYTOCHROME B561 HOMOLOG 1"/>
    <property type="match status" value="1"/>
</dbReference>
<proteinExistence type="inferred from homology"/>
<comment type="cofactor">
    <cofactor evidence="1">
        <name>heme b</name>
        <dbReference type="ChEBI" id="CHEBI:60344"/>
    </cofactor>
</comment>
<dbReference type="Proteomes" id="UP000759298">
    <property type="component" value="Unassembled WGS sequence"/>
</dbReference>
<dbReference type="InterPro" id="IPR011577">
    <property type="entry name" value="Cyt_b561_bac/Ni-Hgenase"/>
</dbReference>
<evidence type="ECO:0000256" key="1">
    <source>
        <dbReference type="ARBA" id="ARBA00001970"/>
    </source>
</evidence>
<reference evidence="15 16" key="1">
    <citation type="submission" date="2021-07" db="EMBL/GenBank/DDBJ databases">
        <title>Alteriqipengyuania abyssalis NZ-12B nov, sp.nov isolated from deep sea sponge in pacific ocean.</title>
        <authorList>
            <person name="Tareen S."/>
            <person name="Wink J."/>
        </authorList>
    </citation>
    <scope>NUCLEOTIDE SEQUENCE [LARGE SCALE GENOMIC DNA]</scope>
    <source>
        <strain evidence="15 16">NZ-12B</strain>
    </source>
</reference>
<keyword evidence="11 13" id="KW-0472">Membrane</keyword>
<evidence type="ECO:0000256" key="7">
    <source>
        <dbReference type="ARBA" id="ARBA00022723"/>
    </source>
</evidence>
<accession>A0ABS7PAV6</accession>
<keyword evidence="7" id="KW-0479">Metal-binding</keyword>
<dbReference type="EMBL" id="JAHWXP010000001">
    <property type="protein sequence ID" value="MBY8336199.1"/>
    <property type="molecule type" value="Genomic_DNA"/>
</dbReference>
<evidence type="ECO:0000256" key="10">
    <source>
        <dbReference type="ARBA" id="ARBA00023004"/>
    </source>
</evidence>
<feature type="transmembrane region" description="Helical" evidence="13">
    <location>
        <begin position="51"/>
        <end position="69"/>
    </location>
</feature>
<comment type="similarity">
    <text evidence="12">Belongs to the cytochrome b561 family.</text>
</comment>
<evidence type="ECO:0000256" key="12">
    <source>
        <dbReference type="ARBA" id="ARBA00037975"/>
    </source>
</evidence>
<evidence type="ECO:0000313" key="16">
    <source>
        <dbReference type="Proteomes" id="UP000759298"/>
    </source>
</evidence>
<keyword evidence="3" id="KW-0813">Transport</keyword>
<evidence type="ECO:0000256" key="9">
    <source>
        <dbReference type="ARBA" id="ARBA00022989"/>
    </source>
</evidence>